<evidence type="ECO:0000256" key="1">
    <source>
        <dbReference type="SAM" id="SignalP"/>
    </source>
</evidence>
<keyword evidence="3" id="KW-1185">Reference proteome</keyword>
<evidence type="ECO:0000313" key="2">
    <source>
        <dbReference type="EMBL" id="CAJ0572814.1"/>
    </source>
</evidence>
<name>A0AA36CPB5_9BILA</name>
<feature type="signal peptide" evidence="1">
    <location>
        <begin position="1"/>
        <end position="15"/>
    </location>
</feature>
<organism evidence="2 3">
    <name type="scientific">Mesorhabditis spiculigera</name>
    <dbReference type="NCBI Taxonomy" id="96644"/>
    <lineage>
        <taxon>Eukaryota</taxon>
        <taxon>Metazoa</taxon>
        <taxon>Ecdysozoa</taxon>
        <taxon>Nematoda</taxon>
        <taxon>Chromadorea</taxon>
        <taxon>Rhabditida</taxon>
        <taxon>Rhabditina</taxon>
        <taxon>Rhabditomorpha</taxon>
        <taxon>Rhabditoidea</taxon>
        <taxon>Rhabditidae</taxon>
        <taxon>Mesorhabditinae</taxon>
        <taxon>Mesorhabditis</taxon>
    </lineage>
</organism>
<protein>
    <submittedName>
        <fullName evidence="2">Uncharacterized protein</fullName>
    </submittedName>
</protein>
<proteinExistence type="predicted"/>
<evidence type="ECO:0000313" key="3">
    <source>
        <dbReference type="Proteomes" id="UP001177023"/>
    </source>
</evidence>
<gene>
    <name evidence="2" type="ORF">MSPICULIGERA_LOCUS11191</name>
</gene>
<accession>A0AA36CPB5</accession>
<dbReference type="EMBL" id="CATQJA010002607">
    <property type="protein sequence ID" value="CAJ0572814.1"/>
    <property type="molecule type" value="Genomic_DNA"/>
</dbReference>
<reference evidence="2" key="1">
    <citation type="submission" date="2023-06" db="EMBL/GenBank/DDBJ databases">
        <authorList>
            <person name="Delattre M."/>
        </authorList>
    </citation>
    <scope>NUCLEOTIDE SEQUENCE</scope>
    <source>
        <strain evidence="2">AF72</strain>
    </source>
</reference>
<feature type="chain" id="PRO_5041242130" evidence="1">
    <location>
        <begin position="16"/>
        <end position="165"/>
    </location>
</feature>
<sequence>MRLLALVLLIPGFYALLCYECVADGKNVCNGGGGWFFEKIMAMGNSTVRCKAGERCVWWWKEQNPRAEPDRKRDCGAMGPHRCGYSESDDEDVVHREDDGFMMGCGCEGPLCNDWDEITLKDMAEATLEPREDVLNMSSPLPVVSIGTTYHIFPYYLFIFLLAFA</sequence>
<keyword evidence="1" id="KW-0732">Signal</keyword>
<feature type="non-terminal residue" evidence="2">
    <location>
        <position position="1"/>
    </location>
</feature>
<dbReference type="AlphaFoldDB" id="A0AA36CPB5"/>
<dbReference type="Proteomes" id="UP001177023">
    <property type="component" value="Unassembled WGS sequence"/>
</dbReference>
<comment type="caution">
    <text evidence="2">The sequence shown here is derived from an EMBL/GenBank/DDBJ whole genome shotgun (WGS) entry which is preliminary data.</text>
</comment>